<feature type="domain" description="Enoyl reductase (ER)" evidence="2">
    <location>
        <begin position="8"/>
        <end position="330"/>
    </location>
</feature>
<dbReference type="InterPro" id="IPR052733">
    <property type="entry name" value="Chloroplast_QOR"/>
</dbReference>
<dbReference type="PROSITE" id="PS01162">
    <property type="entry name" value="QOR_ZETA_CRYSTAL"/>
    <property type="match status" value="1"/>
</dbReference>
<dbReference type="PANTHER" id="PTHR44013">
    <property type="entry name" value="ZINC-TYPE ALCOHOL DEHYDROGENASE-LIKE PROTEIN C16A3.02C"/>
    <property type="match status" value="1"/>
</dbReference>
<sequence length="335" mass="36139">MKAFAAKGNKISTLSAIETERPHLNAHDLLINVEAVSVNPVDTKVRQSLSALTEPVILGYDGYGTVVERGSKAHLFAIGDKVFWAGDVTRSGSNAEFQAVDERIVGFAPKKISKAKAVAMPLTSLTAYELLFEKLAIDPTGADKNKTLLIINGAGGVGSVATQLAKKIAKLHVIASASTPEAIAWVKKMGADEVVNHHGSLVDDVRHLGHHHVDYILILNAVNQHIAAVTELIAQQGKIANIIEPAQALNLDPLAHKSASFSFEWMFTKAVSQTPDIESQHHILNQIAQWLDSGKITSTMTQNLGTLTEKNLQNAHEMLENGHTIGKIVLITDEK</sequence>
<dbReference type="PANTHER" id="PTHR44013:SF1">
    <property type="entry name" value="ZINC-TYPE ALCOHOL DEHYDROGENASE-LIKE PROTEIN C16A3.02C"/>
    <property type="match status" value="1"/>
</dbReference>
<keyword evidence="1" id="KW-0862">Zinc</keyword>
<accession>A0A7X1ZBX1</accession>
<comment type="similarity">
    <text evidence="1">Belongs to the zinc-containing alcohol dehydrogenase family. Quinone oxidoreductase subfamily.</text>
</comment>
<dbReference type="GO" id="GO:0016491">
    <property type="term" value="F:oxidoreductase activity"/>
    <property type="evidence" value="ECO:0007669"/>
    <property type="project" value="UniProtKB-KW"/>
</dbReference>
<dbReference type="InterPro" id="IPR002364">
    <property type="entry name" value="Quin_OxRdtase/zeta-crystal_CS"/>
</dbReference>
<dbReference type="InterPro" id="IPR014182">
    <property type="entry name" value="ADH_Zn_typ-1"/>
</dbReference>
<dbReference type="GO" id="GO:0008270">
    <property type="term" value="F:zinc ion binding"/>
    <property type="evidence" value="ECO:0007669"/>
    <property type="project" value="InterPro"/>
</dbReference>
<dbReference type="AlphaFoldDB" id="A0A7X1ZBX1"/>
<dbReference type="InterPro" id="IPR020843">
    <property type="entry name" value="ER"/>
</dbReference>
<dbReference type="Gene3D" id="3.90.180.10">
    <property type="entry name" value="Medium-chain alcohol dehydrogenases, catalytic domain"/>
    <property type="match status" value="1"/>
</dbReference>
<dbReference type="InterPro" id="IPR011032">
    <property type="entry name" value="GroES-like_sf"/>
</dbReference>
<gene>
    <name evidence="3" type="ORF">GHI93_11135</name>
</gene>
<dbReference type="SUPFAM" id="SSF51735">
    <property type="entry name" value="NAD(P)-binding Rossmann-fold domains"/>
    <property type="match status" value="1"/>
</dbReference>
<dbReference type="Gene3D" id="3.40.50.720">
    <property type="entry name" value="NAD(P)-binding Rossmann-like Domain"/>
    <property type="match status" value="1"/>
</dbReference>
<dbReference type="InterPro" id="IPR036291">
    <property type="entry name" value="NAD(P)-bd_dom_sf"/>
</dbReference>
<dbReference type="Proteomes" id="UP000439550">
    <property type="component" value="Unassembled WGS sequence"/>
</dbReference>
<dbReference type="SUPFAM" id="SSF50129">
    <property type="entry name" value="GroES-like"/>
    <property type="match status" value="1"/>
</dbReference>
<protein>
    <recommendedName>
        <fullName evidence="1">Zinc-type alcohol dehydrogenase-like protein</fullName>
    </recommendedName>
</protein>
<name>A0A7X1ZBX1_9LACT</name>
<proteinExistence type="inferred from homology"/>
<organism evidence="3 4">
    <name type="scientific">Lactococcus hircilactis</name>
    <dbReference type="NCBI Taxonomy" id="1494462"/>
    <lineage>
        <taxon>Bacteria</taxon>
        <taxon>Bacillati</taxon>
        <taxon>Bacillota</taxon>
        <taxon>Bacilli</taxon>
        <taxon>Lactobacillales</taxon>
        <taxon>Streptococcaceae</taxon>
        <taxon>Lactococcus</taxon>
    </lineage>
</organism>
<dbReference type="SMART" id="SM00829">
    <property type="entry name" value="PKS_ER"/>
    <property type="match status" value="1"/>
</dbReference>
<dbReference type="EMBL" id="WITJ01000020">
    <property type="protein sequence ID" value="MQW40472.1"/>
    <property type="molecule type" value="Genomic_DNA"/>
</dbReference>
<keyword evidence="4" id="KW-1185">Reference proteome</keyword>
<dbReference type="Pfam" id="PF08240">
    <property type="entry name" value="ADH_N"/>
    <property type="match status" value="1"/>
</dbReference>
<keyword evidence="1" id="KW-0479">Metal-binding</keyword>
<comment type="caution">
    <text evidence="3">The sequence shown here is derived from an EMBL/GenBank/DDBJ whole genome shotgun (WGS) entry which is preliminary data.</text>
</comment>
<keyword evidence="1" id="KW-0560">Oxidoreductase</keyword>
<dbReference type="InterPro" id="IPR013154">
    <property type="entry name" value="ADH-like_N"/>
</dbReference>
<dbReference type="OrthoDB" id="9792162at2"/>
<evidence type="ECO:0000259" key="2">
    <source>
        <dbReference type="SMART" id="SM00829"/>
    </source>
</evidence>
<evidence type="ECO:0000256" key="1">
    <source>
        <dbReference type="RuleBase" id="RU364000"/>
    </source>
</evidence>
<dbReference type="Pfam" id="PF13602">
    <property type="entry name" value="ADH_zinc_N_2"/>
    <property type="match status" value="1"/>
</dbReference>
<dbReference type="CDD" id="cd08252">
    <property type="entry name" value="AL_MDR"/>
    <property type="match status" value="1"/>
</dbReference>
<evidence type="ECO:0000313" key="4">
    <source>
        <dbReference type="Proteomes" id="UP000439550"/>
    </source>
</evidence>
<reference evidence="3 4" key="1">
    <citation type="submission" date="2019-10" db="EMBL/GenBank/DDBJ databases">
        <authorList>
            <person name="Dong K."/>
        </authorList>
    </citation>
    <scope>NUCLEOTIDE SEQUENCE [LARGE SCALE GENOMIC DNA]</scope>
    <source>
        <strain evidence="3 4">DSM 28960</strain>
    </source>
</reference>
<evidence type="ECO:0000313" key="3">
    <source>
        <dbReference type="EMBL" id="MQW40472.1"/>
    </source>
</evidence>
<dbReference type="RefSeq" id="WP_153497102.1">
    <property type="nucleotide sequence ID" value="NZ_CBCRWP010000023.1"/>
</dbReference>
<dbReference type="NCBIfam" id="TIGR02817">
    <property type="entry name" value="adh_fam_1"/>
    <property type="match status" value="1"/>
</dbReference>